<evidence type="ECO:0000313" key="2">
    <source>
        <dbReference type="EMBL" id="KUO20539.1"/>
    </source>
</evidence>
<dbReference type="OrthoDB" id="3297477at2"/>
<comment type="caution">
    <text evidence="2">The sequence shown here is derived from an EMBL/GenBank/DDBJ whole genome shotgun (WGS) entry which is preliminary data.</text>
</comment>
<keyword evidence="1" id="KW-0472">Membrane</keyword>
<dbReference type="AlphaFoldDB" id="A0A117S1E4"/>
<feature type="transmembrane region" description="Helical" evidence="1">
    <location>
        <begin position="26"/>
        <end position="47"/>
    </location>
</feature>
<reference evidence="2 3" key="1">
    <citation type="submission" date="2015-10" db="EMBL/GenBank/DDBJ databases">
        <title>Draft genome sequence of Streptomyces sp. RV15, isolated from a marine sponge.</title>
        <authorList>
            <person name="Ruckert C."/>
            <person name="Abdelmohsen U.R."/>
            <person name="Winkler A."/>
            <person name="Hentschel U."/>
            <person name="Kalinowski J."/>
            <person name="Kampfer P."/>
            <person name="Glaeser S."/>
        </authorList>
    </citation>
    <scope>NUCLEOTIDE SEQUENCE [LARGE SCALE GENOMIC DNA]</scope>
    <source>
        <strain evidence="2 3">RV15</strain>
    </source>
</reference>
<proteinExistence type="predicted"/>
<dbReference type="RefSeq" id="WP_067020243.1">
    <property type="nucleotide sequence ID" value="NZ_KQ949081.1"/>
</dbReference>
<evidence type="ECO:0000313" key="3">
    <source>
        <dbReference type="Proteomes" id="UP000053260"/>
    </source>
</evidence>
<dbReference type="EMBL" id="LMXB01000032">
    <property type="protein sequence ID" value="KUO20539.1"/>
    <property type="molecule type" value="Genomic_DNA"/>
</dbReference>
<keyword evidence="3" id="KW-1185">Reference proteome</keyword>
<dbReference type="STRING" id="909626.AQJ91_13290"/>
<evidence type="ECO:0000256" key="1">
    <source>
        <dbReference type="SAM" id="Phobius"/>
    </source>
</evidence>
<dbReference type="Proteomes" id="UP000053260">
    <property type="component" value="Unassembled WGS sequence"/>
</dbReference>
<protein>
    <submittedName>
        <fullName evidence="2">ABC transporter permease</fullName>
    </submittedName>
</protein>
<gene>
    <name evidence="2" type="ORF">AQJ91_13290</name>
</gene>
<organism evidence="2 3">
    <name type="scientific">Streptomyces dysideae</name>
    <dbReference type="NCBI Taxonomy" id="909626"/>
    <lineage>
        <taxon>Bacteria</taxon>
        <taxon>Bacillati</taxon>
        <taxon>Actinomycetota</taxon>
        <taxon>Actinomycetes</taxon>
        <taxon>Kitasatosporales</taxon>
        <taxon>Streptomycetaceae</taxon>
        <taxon>Streptomyces</taxon>
    </lineage>
</organism>
<accession>A0A117S1E4</accession>
<name>A0A117S1E4_9ACTN</name>
<sequence length="256" mass="26503">MTSLTVTPTRVLHAEWHKLWTIRSTWINLALVPVLTVGTGLAIGASYESGGGDSDVDVVLLTLLGMQFTQIIVGVLGVLTTAGEYSTGLIRSTMTAVPRRLPVLWTKAAVLASITFTVVLATNLLTFPLAQTLLADTDQAASLGDPGIIRALVGNAAGLALLAVTALGIGSLVRSVPGGIGVLTGALLILPEVLRMLPYNVVDDAVRYFPTKALDALTHADPTPGTATPGAALLALALWAVATLTAAALLLKRRDV</sequence>
<feature type="transmembrane region" description="Helical" evidence="1">
    <location>
        <begin position="231"/>
        <end position="251"/>
    </location>
</feature>
<keyword evidence="1" id="KW-1133">Transmembrane helix</keyword>
<keyword evidence="1" id="KW-0812">Transmembrane</keyword>
<feature type="transmembrane region" description="Helical" evidence="1">
    <location>
        <begin position="59"/>
        <end position="83"/>
    </location>
</feature>
<feature type="transmembrane region" description="Helical" evidence="1">
    <location>
        <begin position="104"/>
        <end position="127"/>
    </location>
</feature>
<feature type="transmembrane region" description="Helical" evidence="1">
    <location>
        <begin position="176"/>
        <end position="194"/>
    </location>
</feature>
<feature type="transmembrane region" description="Helical" evidence="1">
    <location>
        <begin position="147"/>
        <end position="169"/>
    </location>
</feature>